<evidence type="ECO:0000256" key="2">
    <source>
        <dbReference type="SAM" id="Phobius"/>
    </source>
</evidence>
<dbReference type="OrthoDB" id="529273at2759"/>
<sequence length="666" mass="73469">MVRQLTFPPNERRATRQDGRTMRYSHWRRYNTFTDSRQWRVTGNAFILANRFPGSFALIVQTLAAFFGFLHVAVICKLINYALRLRPLKVSVSLDVLRTWVDSTTPRVDWNLPLRFFFPVLGLVFLSLVPTVLWAGYMSPLVSRTTGSGMLLVPSYEDVSMIMEYPIMIGFAGPSLRTQKGFFTYSVGQQQSGQLMRSAASASSTGKGPHVHRKLDNTQFSYSGRSYGVGAPAALTDRSISSNNQVAGYWHQETRYLTSVICMYNTSSNFVLSEPVNDVEGAECSNYIGHDGKAIVAIGVACSDRSPGRYLAIATGEAYSFLNSTQYEFDFTPTLFNVTIDIGNQNITVRPTATSRDFNPQRNITRIVVRQFELMSNDMTKIYVSLFGEAFNSSIVAYKMSRASSSRDPFTEEEATLAGLTNSTTAMADDMLVAYTSTQLMIGRMFTQQPARVYVYVLQFGQPGYIYAVFSLNLLIILAVMVEATRTYGWSGLGRFNYLDPRDLIIAASRDGAEIAEAGDQLLSDPDEGNKSLVVNMKGDEEGHVRITVVRAGDGSGGVRTPRTPKTPTRMPVAAPAPPSRSLSASSLALRPSNPFFFSSPTTQPGTLQPIAPGRRSLRYAVPTAHPTAAASNDPGNWDSASCSGGRYESDFEVNVRLRDHMLEIA</sequence>
<comment type="caution">
    <text evidence="3">The sequence shown here is derived from an EMBL/GenBank/DDBJ whole genome shotgun (WGS) entry which is preliminary data.</text>
</comment>
<organism evidence="3 4">
    <name type="scientific">Setomelanomma holmii</name>
    <dbReference type="NCBI Taxonomy" id="210430"/>
    <lineage>
        <taxon>Eukaryota</taxon>
        <taxon>Fungi</taxon>
        <taxon>Dikarya</taxon>
        <taxon>Ascomycota</taxon>
        <taxon>Pezizomycotina</taxon>
        <taxon>Dothideomycetes</taxon>
        <taxon>Pleosporomycetidae</taxon>
        <taxon>Pleosporales</taxon>
        <taxon>Pleosporineae</taxon>
        <taxon>Phaeosphaeriaceae</taxon>
        <taxon>Setomelanomma</taxon>
    </lineage>
</organism>
<feature type="transmembrane region" description="Helical" evidence="2">
    <location>
        <begin position="116"/>
        <end position="137"/>
    </location>
</feature>
<evidence type="ECO:0000256" key="1">
    <source>
        <dbReference type="SAM" id="MobiDB-lite"/>
    </source>
</evidence>
<proteinExistence type="predicted"/>
<evidence type="ECO:0000313" key="4">
    <source>
        <dbReference type="Proteomes" id="UP000799777"/>
    </source>
</evidence>
<feature type="region of interest" description="Disordered" evidence="1">
    <location>
        <begin position="553"/>
        <end position="586"/>
    </location>
</feature>
<keyword evidence="2" id="KW-0812">Transmembrane</keyword>
<evidence type="ECO:0008006" key="5">
    <source>
        <dbReference type="Google" id="ProtNLM"/>
    </source>
</evidence>
<name>A0A9P4HNE5_9PLEO</name>
<dbReference type="EMBL" id="ML978154">
    <property type="protein sequence ID" value="KAF2036699.1"/>
    <property type="molecule type" value="Genomic_DNA"/>
</dbReference>
<evidence type="ECO:0000313" key="3">
    <source>
        <dbReference type="EMBL" id="KAF2036699.1"/>
    </source>
</evidence>
<gene>
    <name evidence="3" type="ORF">EK21DRAFT_95931</name>
</gene>
<feature type="compositionally biased region" description="Low complexity" evidence="1">
    <location>
        <begin position="560"/>
        <end position="586"/>
    </location>
</feature>
<keyword evidence="2" id="KW-1133">Transmembrane helix</keyword>
<dbReference type="Proteomes" id="UP000799777">
    <property type="component" value="Unassembled WGS sequence"/>
</dbReference>
<keyword evidence="4" id="KW-1185">Reference proteome</keyword>
<feature type="transmembrane region" description="Helical" evidence="2">
    <location>
        <begin position="56"/>
        <end position="79"/>
    </location>
</feature>
<accession>A0A9P4HNE5</accession>
<keyword evidence="2" id="KW-0472">Membrane</keyword>
<reference evidence="3" key="1">
    <citation type="journal article" date="2020" name="Stud. Mycol.">
        <title>101 Dothideomycetes genomes: a test case for predicting lifestyles and emergence of pathogens.</title>
        <authorList>
            <person name="Haridas S."/>
            <person name="Albert R."/>
            <person name="Binder M."/>
            <person name="Bloem J."/>
            <person name="Labutti K."/>
            <person name="Salamov A."/>
            <person name="Andreopoulos B."/>
            <person name="Baker S."/>
            <person name="Barry K."/>
            <person name="Bills G."/>
            <person name="Bluhm B."/>
            <person name="Cannon C."/>
            <person name="Castanera R."/>
            <person name="Culley D."/>
            <person name="Daum C."/>
            <person name="Ezra D."/>
            <person name="Gonzalez J."/>
            <person name="Henrissat B."/>
            <person name="Kuo A."/>
            <person name="Liang C."/>
            <person name="Lipzen A."/>
            <person name="Lutzoni F."/>
            <person name="Magnuson J."/>
            <person name="Mondo S."/>
            <person name="Nolan M."/>
            <person name="Ohm R."/>
            <person name="Pangilinan J."/>
            <person name="Park H.-J."/>
            <person name="Ramirez L."/>
            <person name="Alfaro M."/>
            <person name="Sun H."/>
            <person name="Tritt A."/>
            <person name="Yoshinaga Y."/>
            <person name="Zwiers L.-H."/>
            <person name="Turgeon B."/>
            <person name="Goodwin S."/>
            <person name="Spatafora J."/>
            <person name="Crous P."/>
            <person name="Grigoriev I."/>
        </authorList>
    </citation>
    <scope>NUCLEOTIDE SEQUENCE</scope>
    <source>
        <strain evidence="3">CBS 110217</strain>
    </source>
</reference>
<dbReference type="AlphaFoldDB" id="A0A9P4HNE5"/>
<protein>
    <recommendedName>
        <fullName evidence="5">Transmembrane protein</fullName>
    </recommendedName>
</protein>